<proteinExistence type="predicted"/>
<dbReference type="Proteomes" id="UP001066276">
    <property type="component" value="Chromosome 10"/>
</dbReference>
<name>A0AAV7LXZ4_PLEWA</name>
<comment type="caution">
    <text evidence="1">The sequence shown here is derived from an EMBL/GenBank/DDBJ whole genome shotgun (WGS) entry which is preliminary data.</text>
</comment>
<evidence type="ECO:0000313" key="2">
    <source>
        <dbReference type="Proteomes" id="UP001066276"/>
    </source>
</evidence>
<keyword evidence="2" id="KW-1185">Reference proteome</keyword>
<dbReference type="EMBL" id="JANPWB010000014">
    <property type="protein sequence ID" value="KAJ1096421.1"/>
    <property type="molecule type" value="Genomic_DNA"/>
</dbReference>
<accession>A0AAV7LXZ4</accession>
<protein>
    <submittedName>
        <fullName evidence="1">Uncharacterized protein</fullName>
    </submittedName>
</protein>
<reference evidence="1" key="1">
    <citation type="journal article" date="2022" name="bioRxiv">
        <title>Sequencing and chromosome-scale assembly of the giantPleurodeles waltlgenome.</title>
        <authorList>
            <person name="Brown T."/>
            <person name="Elewa A."/>
            <person name="Iarovenko S."/>
            <person name="Subramanian E."/>
            <person name="Araus A.J."/>
            <person name="Petzold A."/>
            <person name="Susuki M."/>
            <person name="Suzuki K.-i.T."/>
            <person name="Hayashi T."/>
            <person name="Toyoda A."/>
            <person name="Oliveira C."/>
            <person name="Osipova E."/>
            <person name="Leigh N.D."/>
            <person name="Simon A."/>
            <person name="Yun M.H."/>
        </authorList>
    </citation>
    <scope>NUCLEOTIDE SEQUENCE</scope>
    <source>
        <strain evidence="1">20211129_DDA</strain>
        <tissue evidence="1">Liver</tissue>
    </source>
</reference>
<evidence type="ECO:0000313" key="1">
    <source>
        <dbReference type="EMBL" id="KAJ1096421.1"/>
    </source>
</evidence>
<sequence length="124" mass="13170">MKALADLRVRGRVSLWAVLPLKQQGLRHPLGRSAHYRLAPGAYLLSCESLFRESGTGSFALLTQGCVARLGSPLLGAVGGVGSLRSHDAGLRCSVGGFLESVEKRGSQDQIRGRLKGDELLLCA</sequence>
<gene>
    <name evidence="1" type="ORF">NDU88_001563</name>
</gene>
<dbReference type="AlphaFoldDB" id="A0AAV7LXZ4"/>
<organism evidence="1 2">
    <name type="scientific">Pleurodeles waltl</name>
    <name type="common">Iberian ribbed newt</name>
    <dbReference type="NCBI Taxonomy" id="8319"/>
    <lineage>
        <taxon>Eukaryota</taxon>
        <taxon>Metazoa</taxon>
        <taxon>Chordata</taxon>
        <taxon>Craniata</taxon>
        <taxon>Vertebrata</taxon>
        <taxon>Euteleostomi</taxon>
        <taxon>Amphibia</taxon>
        <taxon>Batrachia</taxon>
        <taxon>Caudata</taxon>
        <taxon>Salamandroidea</taxon>
        <taxon>Salamandridae</taxon>
        <taxon>Pleurodelinae</taxon>
        <taxon>Pleurodeles</taxon>
    </lineage>
</organism>